<evidence type="ECO:0000313" key="2">
    <source>
        <dbReference type="EMBL" id="CAH4029587.1"/>
    </source>
</evidence>
<proteinExistence type="predicted"/>
<dbReference type="AlphaFoldDB" id="A0A9P0TCF5"/>
<dbReference type="EMBL" id="CALOZG010000008">
    <property type="protein sequence ID" value="CAH4029587.1"/>
    <property type="molecule type" value="Genomic_DNA"/>
</dbReference>
<feature type="region of interest" description="Disordered" evidence="1">
    <location>
        <begin position="159"/>
        <end position="193"/>
    </location>
</feature>
<comment type="caution">
    <text evidence="2">The sequence shown here is derived from an EMBL/GenBank/DDBJ whole genome shotgun (WGS) entry which is preliminary data.</text>
</comment>
<evidence type="ECO:0000256" key="1">
    <source>
        <dbReference type="SAM" id="MobiDB-lite"/>
    </source>
</evidence>
<accession>A0A9P0TCF5</accession>
<sequence>MVLSGENFPRHMEENFKLPHLFLCKTTKSERPHPPTETSSSQEVQEKETEYVETRENSDSDEDEGVSNSSSASEPVFTTPSGPEISDDFISSIWSSRLPTNIQVIIASQPKSSLDSLASLADAVTDVMCQPQINHVASPHDELKELRNCVAELTKQVAALSTSTSRRPRSRSGQRAYESRRRSHSHGRSRDASTSGVCWYHRTFKENATKCRAPCSYKGNDNSSH</sequence>
<feature type="compositionally biased region" description="Basic and acidic residues" evidence="1">
    <location>
        <begin position="44"/>
        <end position="58"/>
    </location>
</feature>
<organism evidence="2 3">
    <name type="scientific">Pieris brassicae</name>
    <name type="common">White butterfly</name>
    <name type="synonym">Large white butterfly</name>
    <dbReference type="NCBI Taxonomy" id="7116"/>
    <lineage>
        <taxon>Eukaryota</taxon>
        <taxon>Metazoa</taxon>
        <taxon>Ecdysozoa</taxon>
        <taxon>Arthropoda</taxon>
        <taxon>Hexapoda</taxon>
        <taxon>Insecta</taxon>
        <taxon>Pterygota</taxon>
        <taxon>Neoptera</taxon>
        <taxon>Endopterygota</taxon>
        <taxon>Lepidoptera</taxon>
        <taxon>Glossata</taxon>
        <taxon>Ditrysia</taxon>
        <taxon>Papilionoidea</taxon>
        <taxon>Pieridae</taxon>
        <taxon>Pierinae</taxon>
        <taxon>Pieris</taxon>
    </lineage>
</organism>
<protein>
    <submittedName>
        <fullName evidence="2">Uncharacterized protein</fullName>
    </submittedName>
</protein>
<gene>
    <name evidence="2" type="ORF">PIBRA_LOCUS6326</name>
</gene>
<feature type="compositionally biased region" description="Polar residues" evidence="1">
    <location>
        <begin position="66"/>
        <end position="81"/>
    </location>
</feature>
<keyword evidence="3" id="KW-1185">Reference proteome</keyword>
<dbReference type="PANTHER" id="PTHR33327:SF3">
    <property type="entry name" value="RNA-DIRECTED DNA POLYMERASE"/>
    <property type="match status" value="1"/>
</dbReference>
<dbReference type="PANTHER" id="PTHR33327">
    <property type="entry name" value="ENDONUCLEASE"/>
    <property type="match status" value="1"/>
</dbReference>
<reference evidence="2" key="1">
    <citation type="submission" date="2022-05" db="EMBL/GenBank/DDBJ databases">
        <authorList>
            <person name="Okamura Y."/>
        </authorList>
    </citation>
    <scope>NUCLEOTIDE SEQUENCE</scope>
</reference>
<evidence type="ECO:0000313" key="3">
    <source>
        <dbReference type="Proteomes" id="UP001152562"/>
    </source>
</evidence>
<name>A0A9P0TCF5_PIEBR</name>
<dbReference type="Proteomes" id="UP001152562">
    <property type="component" value="Unassembled WGS sequence"/>
</dbReference>
<feature type="region of interest" description="Disordered" evidence="1">
    <location>
        <begin position="26"/>
        <end position="83"/>
    </location>
</feature>